<reference evidence="4 5" key="1">
    <citation type="journal article" date="2013" name="Proc. Natl. Acad. Sci. U.S.A.">
        <title>Fine-scale variation in meiotic recombination in Mimulus inferred from population shotgun sequencing.</title>
        <authorList>
            <person name="Hellsten U."/>
            <person name="Wright K.M."/>
            <person name="Jenkins J."/>
            <person name="Shu S."/>
            <person name="Yuan Y."/>
            <person name="Wessler S.R."/>
            <person name="Schmutz J."/>
            <person name="Willis J.H."/>
            <person name="Rokhsar D.S."/>
        </authorList>
    </citation>
    <scope>NUCLEOTIDE SEQUENCE [LARGE SCALE GENOMIC DNA]</scope>
    <source>
        <strain evidence="5">cv. DUN x IM62</strain>
    </source>
</reference>
<evidence type="ECO:0000256" key="1">
    <source>
        <dbReference type="ARBA" id="ARBA00022670"/>
    </source>
</evidence>
<dbReference type="STRING" id="4155.A0A022RBT8"/>
<dbReference type="Gene3D" id="2.40.70.10">
    <property type="entry name" value="Acid Proteases"/>
    <property type="match status" value="1"/>
</dbReference>
<gene>
    <name evidence="4" type="ORF">MIMGU_mgv11b015134mg</name>
</gene>
<evidence type="ECO:0000313" key="4">
    <source>
        <dbReference type="EMBL" id="EYU37459.1"/>
    </source>
</evidence>
<dbReference type="eggNOG" id="KOG1339">
    <property type="taxonomic scope" value="Eukaryota"/>
</dbReference>
<dbReference type="PANTHER" id="PTHR47967:SF128">
    <property type="entry name" value="ASPARTIC PROTEINASE CDR1-LIKE"/>
    <property type="match status" value="1"/>
</dbReference>
<dbReference type="InterPro" id="IPR033121">
    <property type="entry name" value="PEPTIDASE_A1"/>
</dbReference>
<evidence type="ECO:0000259" key="3">
    <source>
        <dbReference type="PROSITE" id="PS51767"/>
    </source>
</evidence>
<sequence length="122" mass="13325">MPLSIIPKSMYEEVESVLVKAVKGVHVDDPRKADGLCNKSPESGELDSPTMIAYFEGVDLALPQKSNFVEAAKGVVCLTLVPAGLYAPINVLGNIHQRDYLIGFDLENRKVDFLPTNCSKPH</sequence>
<evidence type="ECO:0000313" key="5">
    <source>
        <dbReference type="Proteomes" id="UP000030748"/>
    </source>
</evidence>
<dbReference type="PANTHER" id="PTHR47967">
    <property type="entry name" value="OS07G0603500 PROTEIN-RELATED"/>
    <property type="match status" value="1"/>
</dbReference>
<organism evidence="4 5">
    <name type="scientific">Erythranthe guttata</name>
    <name type="common">Yellow monkey flower</name>
    <name type="synonym">Mimulus guttatus</name>
    <dbReference type="NCBI Taxonomy" id="4155"/>
    <lineage>
        <taxon>Eukaryota</taxon>
        <taxon>Viridiplantae</taxon>
        <taxon>Streptophyta</taxon>
        <taxon>Embryophyta</taxon>
        <taxon>Tracheophyta</taxon>
        <taxon>Spermatophyta</taxon>
        <taxon>Magnoliopsida</taxon>
        <taxon>eudicotyledons</taxon>
        <taxon>Gunneridae</taxon>
        <taxon>Pentapetalae</taxon>
        <taxon>asterids</taxon>
        <taxon>lamiids</taxon>
        <taxon>Lamiales</taxon>
        <taxon>Phrymaceae</taxon>
        <taxon>Erythranthe</taxon>
    </lineage>
</organism>
<keyword evidence="1" id="KW-0645">Protease</keyword>
<keyword evidence="5" id="KW-1185">Reference proteome</keyword>
<dbReference type="GO" id="GO:0008233">
    <property type="term" value="F:peptidase activity"/>
    <property type="evidence" value="ECO:0007669"/>
    <property type="project" value="UniProtKB-KW"/>
</dbReference>
<dbReference type="Pfam" id="PF14541">
    <property type="entry name" value="TAXi_C"/>
    <property type="match status" value="1"/>
</dbReference>
<dbReference type="SUPFAM" id="SSF50630">
    <property type="entry name" value="Acid proteases"/>
    <property type="match status" value="1"/>
</dbReference>
<name>A0A022RBT8_ERYGU</name>
<dbReference type="Proteomes" id="UP000030748">
    <property type="component" value="Unassembled WGS sequence"/>
</dbReference>
<feature type="domain" description="Peptidase A1" evidence="3">
    <location>
        <begin position="1"/>
        <end position="114"/>
    </location>
</feature>
<proteinExistence type="predicted"/>
<dbReference type="AlphaFoldDB" id="A0A022RBT8"/>
<accession>A0A022RBT8</accession>
<evidence type="ECO:0000256" key="2">
    <source>
        <dbReference type="ARBA" id="ARBA00022801"/>
    </source>
</evidence>
<dbReference type="PROSITE" id="PS51767">
    <property type="entry name" value="PEPTIDASE_A1"/>
    <property type="match status" value="1"/>
</dbReference>
<protein>
    <recommendedName>
        <fullName evidence="3">Peptidase A1 domain-containing protein</fullName>
    </recommendedName>
</protein>
<dbReference type="InterPro" id="IPR032799">
    <property type="entry name" value="TAXi_C"/>
</dbReference>
<keyword evidence="2" id="KW-0378">Hydrolase</keyword>
<dbReference type="InterPro" id="IPR051708">
    <property type="entry name" value="Plant_Aspart_Prot_A1"/>
</dbReference>
<dbReference type="InterPro" id="IPR021109">
    <property type="entry name" value="Peptidase_aspartic_dom_sf"/>
</dbReference>
<dbReference type="EMBL" id="KI630517">
    <property type="protein sequence ID" value="EYU37459.1"/>
    <property type="molecule type" value="Genomic_DNA"/>
</dbReference>
<dbReference type="GO" id="GO:0006508">
    <property type="term" value="P:proteolysis"/>
    <property type="evidence" value="ECO:0007669"/>
    <property type="project" value="UniProtKB-KW"/>
</dbReference>